<sequence>MGLGEKARFLCLPEYCDGYVQLEKVLRQERENALAISKGLPPTHHTHTGCAHAAHQEIQQNSDLAALYGVPLEFEFDLLDLQSPSSFVREPWEMSVQEKWAEAPTRKDEGGKFYKEGKWKESLNKYERALMLLESVSMSTEVQDKRRFADRKDGKESVVEETKEGDVDIKTLDTLMQACRLNYAACKLKLSDYPAVITQCTEVLNNDPVNLKGLFRRAQAYVRLGRDLDLAEKDYERVKKVLEGRKDLYQENGPEWAELRREEKVLEAKLKAHRDKEKKMFGKMFE</sequence>
<keyword evidence="2" id="KW-0802">TPR repeat</keyword>
<gene>
    <name evidence="3" type="ORF">HK097_011429</name>
</gene>
<reference evidence="3" key="1">
    <citation type="submission" date="2020-05" db="EMBL/GenBank/DDBJ databases">
        <title>Phylogenomic resolution of chytrid fungi.</title>
        <authorList>
            <person name="Stajich J.E."/>
            <person name="Amses K."/>
            <person name="Simmons R."/>
            <person name="Seto K."/>
            <person name="Myers J."/>
            <person name="Bonds A."/>
            <person name="Quandt C.A."/>
            <person name="Barry K."/>
            <person name="Liu P."/>
            <person name="Grigoriev I."/>
            <person name="Longcore J.E."/>
            <person name="James T.Y."/>
        </authorList>
    </citation>
    <scope>NUCLEOTIDE SEQUENCE</scope>
    <source>
        <strain evidence="3">JEL0318</strain>
    </source>
</reference>
<dbReference type="SUPFAM" id="SSF48452">
    <property type="entry name" value="TPR-like"/>
    <property type="match status" value="1"/>
</dbReference>
<dbReference type="Proteomes" id="UP001212841">
    <property type="component" value="Unassembled WGS sequence"/>
</dbReference>
<keyword evidence="4" id="KW-1185">Reference proteome</keyword>
<protein>
    <submittedName>
        <fullName evidence="3">Uncharacterized protein</fullName>
    </submittedName>
</protein>
<dbReference type="Gene3D" id="1.25.40.10">
    <property type="entry name" value="Tetratricopeptide repeat domain"/>
    <property type="match status" value="1"/>
</dbReference>
<evidence type="ECO:0000313" key="4">
    <source>
        <dbReference type="Proteomes" id="UP001212841"/>
    </source>
</evidence>
<dbReference type="Gene3D" id="3.10.50.40">
    <property type="match status" value="1"/>
</dbReference>
<dbReference type="PANTHER" id="PTHR11242:SF0">
    <property type="entry name" value="TPR_REGION DOMAIN-CONTAINING PROTEIN"/>
    <property type="match status" value="1"/>
</dbReference>
<keyword evidence="1" id="KW-0677">Repeat</keyword>
<dbReference type="PANTHER" id="PTHR11242">
    <property type="entry name" value="ARYL HYDROCARBON RECEPTOR INTERACTING PROTEIN RELATED"/>
    <property type="match status" value="1"/>
</dbReference>
<evidence type="ECO:0000256" key="2">
    <source>
        <dbReference type="ARBA" id="ARBA00022803"/>
    </source>
</evidence>
<dbReference type="InterPro" id="IPR011990">
    <property type="entry name" value="TPR-like_helical_dom_sf"/>
</dbReference>
<proteinExistence type="predicted"/>
<evidence type="ECO:0000256" key="1">
    <source>
        <dbReference type="ARBA" id="ARBA00022737"/>
    </source>
</evidence>
<comment type="caution">
    <text evidence="3">The sequence shown here is derived from an EMBL/GenBank/DDBJ whole genome shotgun (WGS) entry which is preliminary data.</text>
</comment>
<evidence type="ECO:0000313" key="3">
    <source>
        <dbReference type="EMBL" id="KAJ3055116.1"/>
    </source>
</evidence>
<organism evidence="3 4">
    <name type="scientific">Rhizophlyctis rosea</name>
    <dbReference type="NCBI Taxonomy" id="64517"/>
    <lineage>
        <taxon>Eukaryota</taxon>
        <taxon>Fungi</taxon>
        <taxon>Fungi incertae sedis</taxon>
        <taxon>Chytridiomycota</taxon>
        <taxon>Chytridiomycota incertae sedis</taxon>
        <taxon>Chytridiomycetes</taxon>
        <taxon>Rhizophlyctidales</taxon>
        <taxon>Rhizophlyctidaceae</taxon>
        <taxon>Rhizophlyctis</taxon>
    </lineage>
</organism>
<name>A0AAD5SJX5_9FUNG</name>
<dbReference type="GO" id="GO:0003755">
    <property type="term" value="F:peptidyl-prolyl cis-trans isomerase activity"/>
    <property type="evidence" value="ECO:0007669"/>
    <property type="project" value="InterPro"/>
</dbReference>
<accession>A0AAD5SJX5</accession>
<dbReference type="InterPro" id="IPR039663">
    <property type="entry name" value="AIP/AIPL1/TTC9"/>
</dbReference>
<dbReference type="InterPro" id="IPR046357">
    <property type="entry name" value="PPIase_dom_sf"/>
</dbReference>
<dbReference type="AlphaFoldDB" id="A0AAD5SJX5"/>
<dbReference type="EMBL" id="JADGJD010000094">
    <property type="protein sequence ID" value="KAJ3055116.1"/>
    <property type="molecule type" value="Genomic_DNA"/>
</dbReference>